<dbReference type="InterPro" id="IPR020472">
    <property type="entry name" value="WD40_PAC1"/>
</dbReference>
<dbReference type="InterPro" id="IPR001680">
    <property type="entry name" value="WD40_rpt"/>
</dbReference>
<dbReference type="OrthoDB" id="3266532at2759"/>
<feature type="repeat" description="WD" evidence="3">
    <location>
        <begin position="263"/>
        <end position="304"/>
    </location>
</feature>
<dbReference type="PROSITE" id="PS50082">
    <property type="entry name" value="WD_REPEATS_2"/>
    <property type="match status" value="3"/>
</dbReference>
<dbReference type="PANTHER" id="PTHR22847">
    <property type="entry name" value="WD40 REPEAT PROTEIN"/>
    <property type="match status" value="1"/>
</dbReference>
<evidence type="ECO:0000313" key="5">
    <source>
        <dbReference type="Proteomes" id="UP000054279"/>
    </source>
</evidence>
<feature type="repeat" description="WD" evidence="3">
    <location>
        <begin position="176"/>
        <end position="217"/>
    </location>
</feature>
<dbReference type="PROSITE" id="PS50294">
    <property type="entry name" value="WD_REPEATS_REGION"/>
    <property type="match status" value="3"/>
</dbReference>
<sequence length="331" mass="37398">MNKKLHFNMGQLESSYFSNKDITGLPQRLDKLISKPLMFSCQWWHEHLPENVDKSSNVELHEEADIFLKNKLLFWLEVMSLMEQLPAAAGAMQYAEDIFKARLDIILIITVFKLNASRFIFSFKKTIGTSTPHIYLSALPMAPPMSVLKQGYKKDFPRVLRSVNDRRKGWLHELQVLKQDDAVWAVSFSPDGKHIVSGSRDRTIQIWNAKTGEAVVGEPLQGHQDSVWTVAFSPDGKHIASGSNDETIRIWDAKTGEAVGEPLQGHQCSVRTVAFSPDGKHIASDSSDETIQIWDAKTGEAVGEPLQGHQDYTMFSELQTSCVFPYYSHIY</sequence>
<dbReference type="InterPro" id="IPR015943">
    <property type="entry name" value="WD40/YVTN_repeat-like_dom_sf"/>
</dbReference>
<dbReference type="HOGENOM" id="CLU_000288_57_19_1"/>
<evidence type="ECO:0000256" key="1">
    <source>
        <dbReference type="ARBA" id="ARBA00022574"/>
    </source>
</evidence>
<dbReference type="PRINTS" id="PR00320">
    <property type="entry name" value="GPROTEINBRPT"/>
</dbReference>
<keyword evidence="5" id="KW-1185">Reference proteome</keyword>
<dbReference type="AlphaFoldDB" id="A0A0C9V9U3"/>
<dbReference type="InterPro" id="IPR036322">
    <property type="entry name" value="WD40_repeat_dom_sf"/>
</dbReference>
<name>A0A0C9V9U3_SPHS4</name>
<evidence type="ECO:0000256" key="2">
    <source>
        <dbReference type="ARBA" id="ARBA00022737"/>
    </source>
</evidence>
<dbReference type="PROSITE" id="PS00678">
    <property type="entry name" value="WD_REPEATS_1"/>
    <property type="match status" value="2"/>
</dbReference>
<accession>A0A0C9V9U3</accession>
<dbReference type="PANTHER" id="PTHR22847:SF637">
    <property type="entry name" value="WD REPEAT DOMAIN 5B"/>
    <property type="match status" value="1"/>
</dbReference>
<dbReference type="GO" id="GO:1990234">
    <property type="term" value="C:transferase complex"/>
    <property type="evidence" value="ECO:0007669"/>
    <property type="project" value="UniProtKB-ARBA"/>
</dbReference>
<organism evidence="4 5">
    <name type="scientific">Sphaerobolus stellatus (strain SS14)</name>
    <dbReference type="NCBI Taxonomy" id="990650"/>
    <lineage>
        <taxon>Eukaryota</taxon>
        <taxon>Fungi</taxon>
        <taxon>Dikarya</taxon>
        <taxon>Basidiomycota</taxon>
        <taxon>Agaricomycotina</taxon>
        <taxon>Agaricomycetes</taxon>
        <taxon>Phallomycetidae</taxon>
        <taxon>Geastrales</taxon>
        <taxon>Sphaerobolaceae</taxon>
        <taxon>Sphaerobolus</taxon>
    </lineage>
</organism>
<protein>
    <submittedName>
        <fullName evidence="4">Unplaced genomic scaffold SPHSTscaffold_86, whole genome shotgun sequence</fullName>
    </submittedName>
</protein>
<keyword evidence="1 3" id="KW-0853">WD repeat</keyword>
<evidence type="ECO:0000313" key="4">
    <source>
        <dbReference type="EMBL" id="KIJ38292.1"/>
    </source>
</evidence>
<dbReference type="InterPro" id="IPR019775">
    <property type="entry name" value="WD40_repeat_CS"/>
</dbReference>
<gene>
    <name evidence="4" type="ORF">M422DRAFT_176814</name>
</gene>
<dbReference type="SUPFAM" id="SSF50978">
    <property type="entry name" value="WD40 repeat-like"/>
    <property type="match status" value="1"/>
</dbReference>
<dbReference type="Proteomes" id="UP000054279">
    <property type="component" value="Unassembled WGS sequence"/>
</dbReference>
<keyword evidence="2" id="KW-0677">Repeat</keyword>
<dbReference type="Gene3D" id="2.130.10.10">
    <property type="entry name" value="YVTN repeat-like/Quinoprotein amine dehydrogenase"/>
    <property type="match status" value="1"/>
</dbReference>
<dbReference type="CDD" id="cd00200">
    <property type="entry name" value="WD40"/>
    <property type="match status" value="1"/>
</dbReference>
<proteinExistence type="predicted"/>
<evidence type="ECO:0000256" key="3">
    <source>
        <dbReference type="PROSITE-ProRule" id="PRU00221"/>
    </source>
</evidence>
<reference evidence="4 5" key="1">
    <citation type="submission" date="2014-06" db="EMBL/GenBank/DDBJ databases">
        <title>Evolutionary Origins and Diversification of the Mycorrhizal Mutualists.</title>
        <authorList>
            <consortium name="DOE Joint Genome Institute"/>
            <consortium name="Mycorrhizal Genomics Consortium"/>
            <person name="Kohler A."/>
            <person name="Kuo A."/>
            <person name="Nagy L.G."/>
            <person name="Floudas D."/>
            <person name="Copeland A."/>
            <person name="Barry K.W."/>
            <person name="Cichocki N."/>
            <person name="Veneault-Fourrey C."/>
            <person name="LaButti K."/>
            <person name="Lindquist E.A."/>
            <person name="Lipzen A."/>
            <person name="Lundell T."/>
            <person name="Morin E."/>
            <person name="Murat C."/>
            <person name="Riley R."/>
            <person name="Ohm R."/>
            <person name="Sun H."/>
            <person name="Tunlid A."/>
            <person name="Henrissat B."/>
            <person name="Grigoriev I.V."/>
            <person name="Hibbett D.S."/>
            <person name="Martin F."/>
        </authorList>
    </citation>
    <scope>NUCLEOTIDE SEQUENCE [LARGE SCALE GENOMIC DNA]</scope>
    <source>
        <strain evidence="4 5">SS14</strain>
    </source>
</reference>
<dbReference type="EMBL" id="KN837161">
    <property type="protein sequence ID" value="KIJ38292.1"/>
    <property type="molecule type" value="Genomic_DNA"/>
</dbReference>
<dbReference type="SMART" id="SM00320">
    <property type="entry name" value="WD40"/>
    <property type="match status" value="3"/>
</dbReference>
<dbReference type="Pfam" id="PF00400">
    <property type="entry name" value="WD40"/>
    <property type="match status" value="3"/>
</dbReference>
<feature type="repeat" description="WD" evidence="3">
    <location>
        <begin position="220"/>
        <end position="261"/>
    </location>
</feature>